<dbReference type="InterPro" id="IPR006195">
    <property type="entry name" value="aa-tRNA-synth_II"/>
</dbReference>
<evidence type="ECO:0000256" key="4">
    <source>
        <dbReference type="ARBA" id="ARBA00022741"/>
    </source>
</evidence>
<keyword evidence="2 8" id="KW-0963">Cytoplasm</keyword>
<dbReference type="GO" id="GO:0016740">
    <property type="term" value="F:transferase activity"/>
    <property type="evidence" value="ECO:0007669"/>
    <property type="project" value="UniProtKB-ARBA"/>
</dbReference>
<dbReference type="InterPro" id="IPR036621">
    <property type="entry name" value="Anticodon-bd_dom_sf"/>
</dbReference>
<evidence type="ECO:0000256" key="8">
    <source>
        <dbReference type="HAMAP-Rule" id="MF_00253"/>
    </source>
</evidence>
<feature type="binding site" evidence="8">
    <location>
        <begin position="330"/>
        <end position="334"/>
    </location>
    <ligand>
        <name>substrate</name>
    </ligand>
</feature>
<evidence type="ECO:0000259" key="9">
    <source>
        <dbReference type="PROSITE" id="PS50862"/>
    </source>
</evidence>
<sequence length="462" mass="53604">MEKTMEKIVALAKARGFVYPGSEIYGGLANTWDYGNLGVELKNNVKKAWWQKFITGNRYNVGVDCAILMNPQTWVASGHLGGFSDPLMDCRECHERFRADKLIEDYAEENGIQLDGSVDGWSQEKMMDFINEHNIPCPTCGKHNFTEIRQFNLMFKTFQGVTEDAKNTVYLRPETAQGIFVNFKNVQRTSRKKIPFGIGQIGKSFRNEITPGNFTFRTREFEQMELEFFCEPDTDLEWFAYWKQFCIDWLKSLGMKEDEMRVRDHEKEELSFYSKATTDIEFLFPFGWGELWGIADRTDYDLSRHAEVSGQDLSYFDDQKNMKYIPYVIEPSLGADRVVLAFLCSAYDEEEIGEGDVRTVLHFHPALAPVKIGILPLSKKLNEGAEKIYDRLSQKYNCEFDDRGNIGKRYRRQDEIGTPFCVTYDFDSETDGCVTVRFRDSMEQERVPIDGLEAWFADKFDF</sequence>
<feature type="binding site" evidence="8">
    <location>
        <begin position="221"/>
        <end position="225"/>
    </location>
    <ligand>
        <name>substrate</name>
    </ligand>
</feature>
<feature type="domain" description="Aminoacyl-transfer RNA synthetases class-II family profile" evidence="9">
    <location>
        <begin position="154"/>
        <end position="369"/>
    </location>
</feature>
<dbReference type="PANTHER" id="PTHR10745:SF8">
    <property type="entry name" value="DNA POLYMERASE SUBUNIT GAMMA-2, MITOCHONDRIAL"/>
    <property type="match status" value="1"/>
</dbReference>
<dbReference type="GO" id="GO:0140096">
    <property type="term" value="F:catalytic activity, acting on a protein"/>
    <property type="evidence" value="ECO:0007669"/>
    <property type="project" value="UniProtKB-ARBA"/>
</dbReference>
<dbReference type="InterPro" id="IPR033731">
    <property type="entry name" value="GlyRS-like_core"/>
</dbReference>
<dbReference type="InterPro" id="IPR002315">
    <property type="entry name" value="tRNA-synt_gly"/>
</dbReference>
<dbReference type="GO" id="GO:0005829">
    <property type="term" value="C:cytosol"/>
    <property type="evidence" value="ECO:0007669"/>
    <property type="project" value="UniProtKB-ARBA"/>
</dbReference>
<evidence type="ECO:0000313" key="10">
    <source>
        <dbReference type="EMBL" id="HJC87426.1"/>
    </source>
</evidence>
<dbReference type="SUPFAM" id="SSF52954">
    <property type="entry name" value="Class II aaRS ABD-related"/>
    <property type="match status" value="1"/>
</dbReference>
<feature type="binding site" evidence="8">
    <location>
        <begin position="334"/>
        <end position="337"/>
    </location>
    <ligand>
        <name>ATP</name>
        <dbReference type="ChEBI" id="CHEBI:30616"/>
    </ligand>
</feature>
<dbReference type="EMBL" id="DWVS01000136">
    <property type="protein sequence ID" value="HJC87426.1"/>
    <property type="molecule type" value="Genomic_DNA"/>
</dbReference>
<dbReference type="Pfam" id="PF03129">
    <property type="entry name" value="HGTP_anticodon"/>
    <property type="match status" value="1"/>
</dbReference>
<dbReference type="NCBIfam" id="NF003211">
    <property type="entry name" value="PRK04173.1"/>
    <property type="match status" value="1"/>
</dbReference>
<evidence type="ECO:0000256" key="1">
    <source>
        <dbReference type="ARBA" id="ARBA00008226"/>
    </source>
</evidence>
<organism evidence="10 11">
    <name type="scientific">Candidatus Eisenbergiella intestinigallinarum</name>
    <dbReference type="NCBI Taxonomy" id="2838549"/>
    <lineage>
        <taxon>Bacteria</taxon>
        <taxon>Bacillati</taxon>
        <taxon>Bacillota</taxon>
        <taxon>Clostridia</taxon>
        <taxon>Lachnospirales</taxon>
        <taxon>Lachnospiraceae</taxon>
        <taxon>Eisenbergiella</taxon>
    </lineage>
</organism>
<feature type="binding site" evidence="8">
    <location>
        <position position="98"/>
    </location>
    <ligand>
        <name>substrate</name>
    </ligand>
</feature>
<keyword evidence="5 8" id="KW-0067">ATP-binding</keyword>
<evidence type="ECO:0000256" key="7">
    <source>
        <dbReference type="ARBA" id="ARBA00023146"/>
    </source>
</evidence>
<protein>
    <recommendedName>
        <fullName evidence="8">Glycine--tRNA ligase</fullName>
        <ecNumber evidence="8">6.1.1.14</ecNumber>
    </recommendedName>
    <alternativeName>
        <fullName evidence="8">Glycyl-tRNA synthetase</fullName>
        <shortName evidence="8">GlyRS</shortName>
    </alternativeName>
</protein>
<dbReference type="GO" id="GO:0006426">
    <property type="term" value="P:glycyl-tRNA aminoacylation"/>
    <property type="evidence" value="ECO:0007669"/>
    <property type="project" value="UniProtKB-UniRule"/>
</dbReference>
<evidence type="ECO:0000313" key="11">
    <source>
        <dbReference type="Proteomes" id="UP000823922"/>
    </source>
</evidence>
<dbReference type="CDD" id="cd00858">
    <property type="entry name" value="GlyRS_anticodon"/>
    <property type="match status" value="1"/>
</dbReference>
<dbReference type="GO" id="GO:0004081">
    <property type="term" value="F:bis(5'-nucleosyl)-tetraphosphatase (asymmetrical) activity"/>
    <property type="evidence" value="ECO:0007669"/>
    <property type="project" value="UniProtKB-ARBA"/>
</dbReference>
<evidence type="ECO:0000256" key="2">
    <source>
        <dbReference type="ARBA" id="ARBA00022490"/>
    </source>
</evidence>
<dbReference type="Gene3D" id="3.40.50.800">
    <property type="entry name" value="Anticodon-binding domain"/>
    <property type="match status" value="1"/>
</dbReference>
<dbReference type="SUPFAM" id="SSF55681">
    <property type="entry name" value="Class II aaRS and biotin synthetases"/>
    <property type="match status" value="1"/>
</dbReference>
<evidence type="ECO:0000256" key="3">
    <source>
        <dbReference type="ARBA" id="ARBA00022598"/>
    </source>
</evidence>
<dbReference type="GO" id="GO:0004820">
    <property type="term" value="F:glycine-tRNA ligase activity"/>
    <property type="evidence" value="ECO:0007669"/>
    <property type="project" value="UniProtKB-UniRule"/>
</dbReference>
<comment type="similarity">
    <text evidence="1 8">Belongs to the class-II aminoacyl-tRNA synthetase family.</text>
</comment>
<comment type="function">
    <text evidence="8">Catalyzes the attachment of glycine to tRNA(Gly).</text>
</comment>
<name>A0A9D2QJ74_9FIRM</name>
<gene>
    <name evidence="8" type="primary">glyQS</name>
    <name evidence="10" type="ORF">H9926_05355</name>
</gene>
<dbReference type="Proteomes" id="UP000823922">
    <property type="component" value="Unassembled WGS sequence"/>
</dbReference>
<accession>A0A9D2QJ74</accession>
<dbReference type="InterPro" id="IPR004154">
    <property type="entry name" value="Anticodon-bd"/>
</dbReference>
<dbReference type="HAMAP" id="MF_00253_B">
    <property type="entry name" value="Gly_tRNA_synth_B"/>
    <property type="match status" value="1"/>
</dbReference>
<dbReference type="InterPro" id="IPR022961">
    <property type="entry name" value="Gly_tRNA_ligase_bac"/>
</dbReference>
<dbReference type="FunFam" id="3.40.50.800:FF:000002">
    <property type="entry name" value="Glycine--tRNA ligase"/>
    <property type="match status" value="1"/>
</dbReference>
<keyword evidence="7 8" id="KW-0030">Aminoacyl-tRNA synthetase</keyword>
<keyword evidence="6 8" id="KW-0648">Protein biosynthesis</keyword>
<comment type="subunit">
    <text evidence="8">Homodimer.</text>
</comment>
<dbReference type="Gene3D" id="3.30.930.10">
    <property type="entry name" value="Bira Bifunctional Protein, Domain 2"/>
    <property type="match status" value="1"/>
</dbReference>
<evidence type="ECO:0000256" key="6">
    <source>
        <dbReference type="ARBA" id="ARBA00022917"/>
    </source>
</evidence>
<dbReference type="AlphaFoldDB" id="A0A9D2QJ74"/>
<evidence type="ECO:0000256" key="5">
    <source>
        <dbReference type="ARBA" id="ARBA00022840"/>
    </source>
</evidence>
<keyword evidence="4 8" id="KW-0547">Nucleotide-binding</keyword>
<reference evidence="10" key="2">
    <citation type="submission" date="2021-04" db="EMBL/GenBank/DDBJ databases">
        <authorList>
            <person name="Gilroy R."/>
        </authorList>
    </citation>
    <scope>NUCLEOTIDE SEQUENCE</scope>
    <source>
        <strain evidence="10">ChiBcec1-1630</strain>
    </source>
</reference>
<comment type="caution">
    <text evidence="10">The sequence shown here is derived from an EMBL/GenBank/DDBJ whole genome shotgun (WGS) entry which is preliminary data.</text>
</comment>
<dbReference type="GO" id="GO:1990742">
    <property type="term" value="C:microvesicle"/>
    <property type="evidence" value="ECO:0007669"/>
    <property type="project" value="UniProtKB-ARBA"/>
</dbReference>
<reference evidence="10" key="1">
    <citation type="journal article" date="2021" name="PeerJ">
        <title>Extensive microbial diversity within the chicken gut microbiome revealed by metagenomics and culture.</title>
        <authorList>
            <person name="Gilroy R."/>
            <person name="Ravi A."/>
            <person name="Getino M."/>
            <person name="Pursley I."/>
            <person name="Horton D.L."/>
            <person name="Alikhan N.F."/>
            <person name="Baker D."/>
            <person name="Gharbi K."/>
            <person name="Hall N."/>
            <person name="Watson M."/>
            <person name="Adriaenssens E.M."/>
            <person name="Foster-Nyarko E."/>
            <person name="Jarju S."/>
            <person name="Secka A."/>
            <person name="Antonio M."/>
            <person name="Oren A."/>
            <person name="Chaudhuri R.R."/>
            <person name="La Ragione R."/>
            <person name="Hildebrand F."/>
            <person name="Pallen M.J."/>
        </authorList>
    </citation>
    <scope>NUCLEOTIDE SEQUENCE</scope>
    <source>
        <strain evidence="10">ChiBcec1-1630</strain>
    </source>
</reference>
<dbReference type="GO" id="GO:0070062">
    <property type="term" value="C:extracellular exosome"/>
    <property type="evidence" value="ECO:0007669"/>
    <property type="project" value="UniProtKB-ARBA"/>
</dbReference>
<dbReference type="InterPro" id="IPR002314">
    <property type="entry name" value="aa-tRNA-synt_IIb"/>
</dbReference>
<feature type="binding site" evidence="8">
    <location>
        <position position="174"/>
    </location>
    <ligand>
        <name>substrate</name>
    </ligand>
</feature>
<proteinExistence type="inferred from homology"/>
<dbReference type="InterPro" id="IPR027031">
    <property type="entry name" value="Gly-tRNA_synthase/POLG2"/>
</dbReference>
<comment type="subcellular location">
    <subcellularLocation>
        <location evidence="8">Cytoplasm</location>
    </subcellularLocation>
</comment>
<dbReference type="EC" id="6.1.1.14" evidence="8"/>
<dbReference type="PROSITE" id="PS50862">
    <property type="entry name" value="AA_TRNA_LIGASE_II"/>
    <property type="match status" value="1"/>
</dbReference>
<feature type="binding site" evidence="8">
    <location>
        <begin position="216"/>
        <end position="221"/>
    </location>
    <ligand>
        <name>ATP</name>
        <dbReference type="ChEBI" id="CHEBI:30616"/>
    </ligand>
</feature>
<dbReference type="PRINTS" id="PR01043">
    <property type="entry name" value="TRNASYNTHGLY"/>
</dbReference>
<feature type="binding site" evidence="8">
    <location>
        <begin position="290"/>
        <end position="291"/>
    </location>
    <ligand>
        <name>ATP</name>
        <dbReference type="ChEBI" id="CHEBI:30616"/>
    </ligand>
</feature>
<feature type="binding site" evidence="8">
    <location>
        <begin position="206"/>
        <end position="208"/>
    </location>
    <ligand>
        <name>ATP</name>
        <dbReference type="ChEBI" id="CHEBI:30616"/>
    </ligand>
</feature>
<keyword evidence="3 8" id="KW-0436">Ligase</keyword>
<dbReference type="Pfam" id="PF00587">
    <property type="entry name" value="tRNA-synt_2b"/>
    <property type="match status" value="1"/>
</dbReference>
<dbReference type="GO" id="GO:0005524">
    <property type="term" value="F:ATP binding"/>
    <property type="evidence" value="ECO:0007669"/>
    <property type="project" value="UniProtKB-UniRule"/>
</dbReference>
<dbReference type="GO" id="GO:0015966">
    <property type="term" value="P:diadenosine tetraphosphate biosynthetic process"/>
    <property type="evidence" value="ECO:0007669"/>
    <property type="project" value="UniProtKB-ARBA"/>
</dbReference>
<comment type="catalytic activity">
    <reaction evidence="8">
        <text>tRNA(Gly) + glycine + ATP = glycyl-tRNA(Gly) + AMP + diphosphate</text>
        <dbReference type="Rhea" id="RHEA:16013"/>
        <dbReference type="Rhea" id="RHEA-COMP:9664"/>
        <dbReference type="Rhea" id="RHEA-COMP:9683"/>
        <dbReference type="ChEBI" id="CHEBI:30616"/>
        <dbReference type="ChEBI" id="CHEBI:33019"/>
        <dbReference type="ChEBI" id="CHEBI:57305"/>
        <dbReference type="ChEBI" id="CHEBI:78442"/>
        <dbReference type="ChEBI" id="CHEBI:78522"/>
        <dbReference type="ChEBI" id="CHEBI:456215"/>
        <dbReference type="EC" id="6.1.1.14"/>
    </reaction>
</comment>
<dbReference type="CDD" id="cd00774">
    <property type="entry name" value="GlyRS-like_core"/>
    <property type="match status" value="1"/>
</dbReference>
<dbReference type="PANTHER" id="PTHR10745">
    <property type="entry name" value="GLYCYL-TRNA SYNTHETASE/DNA POLYMERASE SUBUNIT GAMMA-2"/>
    <property type="match status" value="1"/>
</dbReference>
<dbReference type="NCBIfam" id="TIGR00389">
    <property type="entry name" value="glyS_dimeric"/>
    <property type="match status" value="1"/>
</dbReference>
<dbReference type="InterPro" id="IPR045864">
    <property type="entry name" value="aa-tRNA-synth_II/BPL/LPL"/>
</dbReference>